<dbReference type="GO" id="GO:0000422">
    <property type="term" value="P:autophagy of mitochondrion"/>
    <property type="evidence" value="ECO:0007669"/>
    <property type="project" value="TreeGrafter"/>
</dbReference>
<dbReference type="Gene3D" id="3.10.20.620">
    <property type="match status" value="1"/>
</dbReference>
<dbReference type="GO" id="GO:0044233">
    <property type="term" value="C:mitochondria-associated endoplasmic reticulum membrane contact site"/>
    <property type="evidence" value="ECO:0007669"/>
    <property type="project" value="TreeGrafter"/>
</dbReference>
<dbReference type="GO" id="GO:0000045">
    <property type="term" value="P:autophagosome assembly"/>
    <property type="evidence" value="ECO:0007669"/>
    <property type="project" value="EnsemblMetazoa"/>
</dbReference>
<dbReference type="PANTHER" id="PTHR13040">
    <property type="entry name" value="AUTOPHAGY PROTEIN 5"/>
    <property type="match status" value="1"/>
</dbReference>
<evidence type="ECO:0000259" key="9">
    <source>
        <dbReference type="Pfam" id="PF20637"/>
    </source>
</evidence>
<dbReference type="InterPro" id="IPR007239">
    <property type="entry name" value="Atg5"/>
</dbReference>
<dbReference type="GO" id="GO:0034274">
    <property type="term" value="C:Atg12-Atg5-Atg16 complex"/>
    <property type="evidence" value="ECO:0007669"/>
    <property type="project" value="TreeGrafter"/>
</dbReference>
<comment type="function">
    <text evidence="6">Involved in autophagic vesicle formation.</text>
</comment>
<dbReference type="Gene3D" id="3.10.20.90">
    <property type="entry name" value="Phosphatidylinositol 3-kinase Catalytic Subunit, Chain A, domain 1"/>
    <property type="match status" value="1"/>
</dbReference>
<protein>
    <recommendedName>
        <fullName evidence="6">Autophagy protein 5</fullName>
    </recommendedName>
</protein>
<feature type="domain" description="Autophagy protein ATG5 UblA" evidence="10">
    <location>
        <begin position="9"/>
        <end position="102"/>
    </location>
</feature>
<dbReference type="STRING" id="135651.G0MNX5"/>
<name>G0MNX5_CAEBE</name>
<dbReference type="GO" id="GO:0019776">
    <property type="term" value="F:Atg8-family ligase activity"/>
    <property type="evidence" value="ECO:0007669"/>
    <property type="project" value="TreeGrafter"/>
</dbReference>
<feature type="compositionally biased region" description="Low complexity" evidence="7">
    <location>
        <begin position="218"/>
        <end position="237"/>
    </location>
</feature>
<dbReference type="FunCoup" id="G0MNX5">
    <property type="interactions" value="3296"/>
</dbReference>
<evidence type="ECO:0000256" key="1">
    <source>
        <dbReference type="ARBA" id="ARBA00004623"/>
    </source>
</evidence>
<dbReference type="InterPro" id="IPR042526">
    <property type="entry name" value="Atg5_HR"/>
</dbReference>
<evidence type="ECO:0000256" key="3">
    <source>
        <dbReference type="ARBA" id="ARBA00022499"/>
    </source>
</evidence>
<dbReference type="GO" id="GO:0034727">
    <property type="term" value="P:piecemeal microautophagy of the nucleus"/>
    <property type="evidence" value="ECO:0007669"/>
    <property type="project" value="TreeGrafter"/>
</dbReference>
<evidence type="ECO:0000259" key="8">
    <source>
        <dbReference type="Pfam" id="PF04106"/>
    </source>
</evidence>
<dbReference type="InterPro" id="IPR048939">
    <property type="entry name" value="ATG5_UblA"/>
</dbReference>
<dbReference type="Pfam" id="PF20638">
    <property type="entry name" value="ATG5_UblA"/>
    <property type="match status" value="1"/>
</dbReference>
<evidence type="ECO:0000313" key="12">
    <source>
        <dbReference type="Proteomes" id="UP000008068"/>
    </source>
</evidence>
<dbReference type="InterPro" id="IPR042527">
    <property type="entry name" value="Atg5_UblA_dom_sf"/>
</dbReference>
<comment type="similarity">
    <text evidence="2 6">Belongs to the ATG5 family.</text>
</comment>
<dbReference type="GO" id="GO:0034045">
    <property type="term" value="C:phagophore assembly site membrane"/>
    <property type="evidence" value="ECO:0007669"/>
    <property type="project" value="UniProtKB-SubCell"/>
</dbReference>
<dbReference type="HOGENOM" id="CLU_051894_1_0_1"/>
<reference evidence="12" key="1">
    <citation type="submission" date="2011-07" db="EMBL/GenBank/DDBJ databases">
        <authorList>
            <consortium name="Caenorhabditis brenneri Sequencing and Analysis Consortium"/>
            <person name="Wilson R.K."/>
        </authorList>
    </citation>
    <scope>NUCLEOTIDE SEQUENCE [LARGE SCALE GENOMIC DNA]</scope>
    <source>
        <strain evidence="12">PB2801</strain>
    </source>
</reference>
<comment type="subcellular location">
    <subcellularLocation>
        <location evidence="1 6">Preautophagosomal structure membrane</location>
        <topology evidence="1 6">Peripheral membrane protein</topology>
    </subcellularLocation>
</comment>
<evidence type="ECO:0000256" key="4">
    <source>
        <dbReference type="ARBA" id="ARBA00022843"/>
    </source>
</evidence>
<dbReference type="EMBL" id="GL379804">
    <property type="protein sequence ID" value="EGT38992.1"/>
    <property type="molecule type" value="Genomic_DNA"/>
</dbReference>
<dbReference type="PANTHER" id="PTHR13040:SF2">
    <property type="entry name" value="AUTOPHAGY PROTEIN 5"/>
    <property type="match status" value="1"/>
</dbReference>
<evidence type="ECO:0000256" key="5">
    <source>
        <dbReference type="ARBA" id="ARBA00023006"/>
    </source>
</evidence>
<evidence type="ECO:0000256" key="6">
    <source>
        <dbReference type="RuleBase" id="RU361202"/>
    </source>
</evidence>
<feature type="domain" description="Autophagy protein ATG5 UblB" evidence="8">
    <location>
        <begin position="178"/>
        <end position="277"/>
    </location>
</feature>
<dbReference type="eggNOG" id="KOG2976">
    <property type="taxonomic scope" value="Eukaryota"/>
</dbReference>
<accession>G0MNX5</accession>
<dbReference type="AlphaFoldDB" id="G0MNX5"/>
<keyword evidence="12" id="KW-1185">Reference proteome</keyword>
<dbReference type="GO" id="GO:0005776">
    <property type="term" value="C:autophagosome"/>
    <property type="evidence" value="ECO:0007669"/>
    <property type="project" value="TreeGrafter"/>
</dbReference>
<proteinExistence type="inferred from homology"/>
<evidence type="ECO:0000259" key="10">
    <source>
        <dbReference type="Pfam" id="PF20638"/>
    </source>
</evidence>
<dbReference type="OMA" id="SIQKAVW"/>
<dbReference type="InParanoid" id="G0MNX5"/>
<gene>
    <name evidence="11" type="primary">Cbn-atg-5</name>
    <name evidence="11" type="ORF">CAEBREN_12067</name>
</gene>
<dbReference type="Pfam" id="PF20637">
    <property type="entry name" value="ATG5_HBR"/>
    <property type="match status" value="1"/>
</dbReference>
<dbReference type="InterPro" id="IPR048940">
    <property type="entry name" value="ATG5_HBR"/>
</dbReference>
<sequence length="280" mass="31712">MDYEVSRKVWESLVPVQFTLQSGGPLGDPLPYYTMLPRFTYLALALPKALTSFNRREDGVTIHLDKVWLELNGVPAKMYVPIGVIYDQAKIEAESILEISVKTTPPPANFQMVDQETMKAMFMQNIKQADYLKTEAAVTQAMMKDELPQLWRSVVNNNFDEFWAMNRKLMETDKEFKYVPIRVYPGDDKPFKQSQIKTKKPDGSYITVGEAVGELLQPSSYSTPSSSESSTPTSTSECTILKERRLISHGIVIPYHTPLIFAAKNLSYPDNFVHIVIASN</sequence>
<keyword evidence="3 6" id="KW-1017">Isopeptide bond</keyword>
<comment type="subunit">
    <text evidence="6">Conjugated with atg-12.</text>
</comment>
<dbReference type="OrthoDB" id="272162at2759"/>
<keyword evidence="4 6" id="KW-0832">Ubl conjugation</keyword>
<dbReference type="GO" id="GO:0010506">
    <property type="term" value="P:regulation of autophagy"/>
    <property type="evidence" value="ECO:0007669"/>
    <property type="project" value="EnsemblMetazoa"/>
</dbReference>
<dbReference type="Proteomes" id="UP000008068">
    <property type="component" value="Unassembled WGS sequence"/>
</dbReference>
<feature type="region of interest" description="Disordered" evidence="7">
    <location>
        <begin position="217"/>
        <end position="237"/>
    </location>
</feature>
<dbReference type="GO" id="GO:0061908">
    <property type="term" value="C:phagophore"/>
    <property type="evidence" value="ECO:0007669"/>
    <property type="project" value="TreeGrafter"/>
</dbReference>
<evidence type="ECO:0000313" key="11">
    <source>
        <dbReference type="EMBL" id="EGT38992.1"/>
    </source>
</evidence>
<feature type="domain" description="Autophagy protein ATG5 alpha-helical bundle region" evidence="9">
    <location>
        <begin position="116"/>
        <end position="172"/>
    </location>
</feature>
<organism evidence="12">
    <name type="scientific">Caenorhabditis brenneri</name>
    <name type="common">Nematode worm</name>
    <dbReference type="NCBI Taxonomy" id="135651"/>
    <lineage>
        <taxon>Eukaryota</taxon>
        <taxon>Metazoa</taxon>
        <taxon>Ecdysozoa</taxon>
        <taxon>Nematoda</taxon>
        <taxon>Chromadorea</taxon>
        <taxon>Rhabditida</taxon>
        <taxon>Rhabditina</taxon>
        <taxon>Rhabditomorpha</taxon>
        <taxon>Rhabditoidea</taxon>
        <taxon>Rhabditidae</taxon>
        <taxon>Peloderinae</taxon>
        <taxon>Caenorhabditis</taxon>
    </lineage>
</organism>
<keyword evidence="6" id="KW-0472">Membrane</keyword>
<dbReference type="InterPro" id="IPR048318">
    <property type="entry name" value="ATG5_UblB"/>
</dbReference>
<evidence type="ECO:0000256" key="7">
    <source>
        <dbReference type="SAM" id="MobiDB-lite"/>
    </source>
</evidence>
<dbReference type="GO" id="GO:0006995">
    <property type="term" value="P:cellular response to nitrogen starvation"/>
    <property type="evidence" value="ECO:0007669"/>
    <property type="project" value="TreeGrafter"/>
</dbReference>
<keyword evidence="5 6" id="KW-0072">Autophagy</keyword>
<dbReference type="Pfam" id="PF04106">
    <property type="entry name" value="ATG5_UblB"/>
    <property type="match status" value="1"/>
</dbReference>
<evidence type="ECO:0000256" key="2">
    <source>
        <dbReference type="ARBA" id="ARBA00006910"/>
    </source>
</evidence>
<dbReference type="Gene3D" id="1.10.246.190">
    <property type="entry name" value="Autophagy protein Apg5, helix rich domain"/>
    <property type="match status" value="1"/>
</dbReference>